<keyword evidence="3" id="KW-1185">Reference proteome</keyword>
<evidence type="ECO:0000313" key="3">
    <source>
        <dbReference type="Proteomes" id="UP000027341"/>
    </source>
</evidence>
<dbReference type="InterPro" id="IPR001036">
    <property type="entry name" value="Acrflvin-R"/>
</dbReference>
<feature type="transmembrane region" description="Helical" evidence="1">
    <location>
        <begin position="961"/>
        <end position="981"/>
    </location>
</feature>
<dbReference type="EMBL" id="JMIU01000001">
    <property type="protein sequence ID" value="KDN95911.1"/>
    <property type="molecule type" value="Genomic_DNA"/>
</dbReference>
<dbReference type="SUPFAM" id="SSF82714">
    <property type="entry name" value="Multidrug efflux transporter AcrB TolC docking domain, DN and DC subdomains"/>
    <property type="match status" value="2"/>
</dbReference>
<dbReference type="Gene3D" id="3.30.70.1320">
    <property type="entry name" value="Multidrug efflux transporter AcrB pore domain like"/>
    <property type="match status" value="1"/>
</dbReference>
<reference evidence="2 3" key="1">
    <citation type="submission" date="2014-04" db="EMBL/GenBank/DDBJ databases">
        <title>Draft genome sequence of Hydrogenovibrio marinus MH-110, a model organism for aerobic H2 metabolism.</title>
        <authorList>
            <person name="Cha H.J."/>
            <person name="Jo B.H."/>
            <person name="Hwang B.H."/>
        </authorList>
    </citation>
    <scope>NUCLEOTIDE SEQUENCE [LARGE SCALE GENOMIC DNA]</scope>
    <source>
        <strain evidence="2 3">MH-110</strain>
    </source>
</reference>
<dbReference type="PANTHER" id="PTHR32063:SF18">
    <property type="entry name" value="CATION EFFLUX SYSTEM PROTEIN"/>
    <property type="match status" value="1"/>
</dbReference>
<evidence type="ECO:0000256" key="1">
    <source>
        <dbReference type="SAM" id="Phobius"/>
    </source>
</evidence>
<dbReference type="Gene3D" id="3.30.70.1440">
    <property type="entry name" value="Multidrug efflux transporter AcrB pore domain"/>
    <property type="match status" value="1"/>
</dbReference>
<accession>A0A066ZZX2</accession>
<keyword evidence="1" id="KW-0812">Transmembrane</keyword>
<keyword evidence="1" id="KW-0472">Membrane</keyword>
<feature type="transmembrane region" description="Helical" evidence="1">
    <location>
        <begin position="364"/>
        <end position="384"/>
    </location>
</feature>
<name>A0A066ZZX2_HYDMR</name>
<comment type="caution">
    <text evidence="2">The sequence shown here is derived from an EMBL/GenBank/DDBJ whole genome shotgun (WGS) entry which is preliminary data.</text>
</comment>
<dbReference type="SUPFAM" id="SSF82693">
    <property type="entry name" value="Multidrug efflux transporter AcrB pore domain, PN1, PN2, PC1 and PC2 subdomains"/>
    <property type="match status" value="3"/>
</dbReference>
<feature type="transmembrane region" description="Helical" evidence="1">
    <location>
        <begin position="912"/>
        <end position="934"/>
    </location>
</feature>
<dbReference type="SUPFAM" id="SSF82866">
    <property type="entry name" value="Multidrug efflux transporter AcrB transmembrane domain"/>
    <property type="match status" value="2"/>
</dbReference>
<feature type="transmembrane region" description="Helical" evidence="1">
    <location>
        <begin position="987"/>
        <end position="1010"/>
    </location>
</feature>
<dbReference type="Proteomes" id="UP000027341">
    <property type="component" value="Unassembled WGS sequence"/>
</dbReference>
<feature type="transmembrane region" description="Helical" evidence="1">
    <location>
        <begin position="466"/>
        <end position="490"/>
    </location>
</feature>
<feature type="transmembrane region" description="Helical" evidence="1">
    <location>
        <begin position="426"/>
        <end position="454"/>
    </location>
</feature>
<protein>
    <submittedName>
        <fullName evidence="2">Multidrug transporter</fullName>
    </submittedName>
</protein>
<feature type="transmembrane region" description="Helical" evidence="1">
    <location>
        <begin position="528"/>
        <end position="545"/>
    </location>
</feature>
<evidence type="ECO:0000313" key="2">
    <source>
        <dbReference type="EMBL" id="KDN95911.1"/>
    </source>
</evidence>
<dbReference type="Gene3D" id="3.30.70.1430">
    <property type="entry name" value="Multidrug efflux transporter AcrB pore domain"/>
    <property type="match status" value="2"/>
</dbReference>
<dbReference type="Pfam" id="PF00873">
    <property type="entry name" value="ACR_tran"/>
    <property type="match status" value="1"/>
</dbReference>
<feature type="transmembrane region" description="Helical" evidence="1">
    <location>
        <begin position="886"/>
        <end position="906"/>
    </location>
</feature>
<keyword evidence="1" id="KW-1133">Transmembrane helix</keyword>
<organism evidence="2 3">
    <name type="scientific">Hydrogenovibrio marinus</name>
    <dbReference type="NCBI Taxonomy" id="28885"/>
    <lineage>
        <taxon>Bacteria</taxon>
        <taxon>Pseudomonadati</taxon>
        <taxon>Pseudomonadota</taxon>
        <taxon>Gammaproteobacteria</taxon>
        <taxon>Thiotrichales</taxon>
        <taxon>Piscirickettsiaceae</taxon>
        <taxon>Hydrogenovibrio</taxon>
    </lineage>
</organism>
<feature type="transmembrane region" description="Helical" evidence="1">
    <location>
        <begin position="338"/>
        <end position="357"/>
    </location>
</feature>
<gene>
    <name evidence="2" type="ORF">EI16_06375</name>
</gene>
<dbReference type="Gene3D" id="1.20.1640.10">
    <property type="entry name" value="Multidrug efflux transporter AcrB transmembrane domain"/>
    <property type="match status" value="2"/>
</dbReference>
<dbReference type="STRING" id="28885.EI16_06375"/>
<sequence>MMQKWNLSELAVRHKTLTLYFIIVSLIIGTLAFFKLGRAEDPSFTLKMAVVSAKWPGATPEQMQNQVADLIERKLQQIDYFDKVETTARPGEVNMLVMFKDYTPPSKVDDLFYQVRKRMLDLNGQFPKGVQGPFVNDDFADVYFTLYALTQGNLSYSDWVKTAESTRNALLKVPGVEKVRLLGEQQQQISIEFDTKKLAKLGLTQSQILSVLPQYQTVVASGFIETQGPRVYVRSGAMAQSVDQLKKLPIAVQGQVIHLGDLAKITKGFVSPSPYIIRNEGKQTLMLGVVMKPGGNGLALSDNLSSFSQQWEQNLPKGVKLEKVTNQGDAISLAVNTFQLKFLIAVLVVMAVSFLTLGMRAGVVVALAIPLTLALTFFLMQLTGKNLDRITLGALILALGLLVDDAIISIEMMLVKMEEGMARIKAAAFAWTVTASPMLFGTLVTIMGFVPIGFAQSNVGEYTENIFWILAFSLLLSWLVAVTFTPYLGYKLLPEPKKLHTENSLPHNVFSRRLSSMVVWCVGNRKKVVLITVALFILSVVGMATKVEKQFFPTSDRPELLIDINLPEGTSQQVTNAMALKVEDYVKQQPEVKTLSSYIGQGAPRFFMALNPELPDPAFAKIIVVTKNAEERKKLRHRLEAYVEQGHFSAARVRVHALLYGPPVIWPVTFRVMGDNVDELRKLGEQVRQIMAKNPNIRTANLEWGNKTPVVDLQYNLDRMAKLGLTPISLSQQLQGALQGEIQADAFEGTRRIDLTSYSTQERQALLSRLKSITVETAQGKKLPLEQVATVKIGFEDPVLKRRTRTQFINVNAEVEGAQPPDVTMAIWKELQPMIKTLPADYHIEIGGSVEESGKAQASIQKMMPVMVFLMVTLIMLNMQSFLGTFMVLITAPLGLIGAVAAMLVFSQPFGFVANLGMIGLAGILMRNTLILVGQINENQKQGMEPKEALIDATLRRARPVLLTALAAILAFIPLTTNTFWGPLAFVLIGGIGVGTLLTLLFIPALYALWYRVKV</sequence>
<dbReference type="PANTHER" id="PTHR32063">
    <property type="match status" value="1"/>
</dbReference>
<dbReference type="Gene3D" id="3.30.2090.10">
    <property type="entry name" value="Multidrug efflux transporter AcrB TolC docking domain, DN and DC subdomains"/>
    <property type="match status" value="2"/>
</dbReference>
<dbReference type="AlphaFoldDB" id="A0A066ZZX2"/>
<dbReference type="InterPro" id="IPR027463">
    <property type="entry name" value="AcrB_DN_DC_subdom"/>
</dbReference>
<dbReference type="PRINTS" id="PR00702">
    <property type="entry name" value="ACRIFLAVINRP"/>
</dbReference>
<proteinExistence type="predicted"/>
<dbReference type="RefSeq" id="WP_029910969.1">
    <property type="nucleotide sequence ID" value="NZ_AP020335.1"/>
</dbReference>
<feature type="transmembrane region" description="Helical" evidence="1">
    <location>
        <begin position="390"/>
        <end position="414"/>
    </location>
</feature>
<feature type="transmembrane region" description="Helical" evidence="1">
    <location>
        <begin position="863"/>
        <end position="879"/>
    </location>
</feature>
<dbReference type="GO" id="GO:0005886">
    <property type="term" value="C:plasma membrane"/>
    <property type="evidence" value="ECO:0007669"/>
    <property type="project" value="TreeGrafter"/>
</dbReference>
<dbReference type="GO" id="GO:0042910">
    <property type="term" value="F:xenobiotic transmembrane transporter activity"/>
    <property type="evidence" value="ECO:0007669"/>
    <property type="project" value="TreeGrafter"/>
</dbReference>